<keyword evidence="4" id="KW-0539">Nucleus</keyword>
<dbReference type="PANTHER" id="PTHR45986:SF1">
    <property type="entry name" value="ZINC FINGER MATRIN-TYPE PROTEIN 2"/>
    <property type="match status" value="1"/>
</dbReference>
<evidence type="ECO:0000256" key="1">
    <source>
        <dbReference type="ARBA" id="ARBA00022723"/>
    </source>
</evidence>
<reference evidence="7" key="1">
    <citation type="journal article" date="2013" name="Genetics">
        <title>The draft genome and transcriptome of Panagrellus redivivus are shaped by the harsh demands of a free-living lifestyle.</title>
        <authorList>
            <person name="Srinivasan J."/>
            <person name="Dillman A.R."/>
            <person name="Macchietto M.G."/>
            <person name="Heikkinen L."/>
            <person name="Lakso M."/>
            <person name="Fracchia K.M."/>
            <person name="Antoshechkin I."/>
            <person name="Mortazavi A."/>
            <person name="Wong G."/>
            <person name="Sternberg P.W."/>
        </authorList>
    </citation>
    <scope>NUCLEOTIDE SEQUENCE [LARGE SCALE GENOMIC DNA]</scope>
    <source>
        <strain evidence="7">MT8872</strain>
    </source>
</reference>
<feature type="compositionally biased region" description="Acidic residues" evidence="5">
    <location>
        <begin position="186"/>
        <end position="195"/>
    </location>
</feature>
<protein>
    <submittedName>
        <fullName evidence="8">U1-type domain-containing protein</fullName>
    </submittedName>
</protein>
<dbReference type="Proteomes" id="UP000492821">
    <property type="component" value="Unassembled WGS sequence"/>
</dbReference>
<dbReference type="Pfam" id="PF12171">
    <property type="entry name" value="zf-C2H2_jaz"/>
    <property type="match status" value="1"/>
</dbReference>
<dbReference type="FunFam" id="3.30.160.60:FF:002461">
    <property type="entry name" value="Zinc finger matrin-type protein 2"/>
    <property type="match status" value="1"/>
</dbReference>
<feature type="region of interest" description="Disordered" evidence="5">
    <location>
        <begin position="1"/>
        <end position="53"/>
    </location>
</feature>
<evidence type="ECO:0000256" key="2">
    <source>
        <dbReference type="ARBA" id="ARBA00022771"/>
    </source>
</evidence>
<dbReference type="AlphaFoldDB" id="A0A7E4VMK3"/>
<dbReference type="WBParaSite" id="Pan_g22368.t1">
    <property type="protein sequence ID" value="Pan_g22368.t1"/>
    <property type="gene ID" value="Pan_g22368"/>
</dbReference>
<dbReference type="GO" id="GO:0003676">
    <property type="term" value="F:nucleic acid binding"/>
    <property type="evidence" value="ECO:0007669"/>
    <property type="project" value="InterPro"/>
</dbReference>
<evidence type="ECO:0000259" key="6">
    <source>
        <dbReference type="SMART" id="SM00451"/>
    </source>
</evidence>
<feature type="domain" description="U1-type" evidence="6">
    <location>
        <begin position="87"/>
        <end position="121"/>
    </location>
</feature>
<dbReference type="InterPro" id="IPR003604">
    <property type="entry name" value="Matrin/U1-like-C_Znf_C2H2"/>
</dbReference>
<evidence type="ECO:0000313" key="7">
    <source>
        <dbReference type="Proteomes" id="UP000492821"/>
    </source>
</evidence>
<keyword evidence="3" id="KW-0862">Zinc</keyword>
<feature type="region of interest" description="Disordered" evidence="5">
    <location>
        <begin position="176"/>
        <end position="213"/>
    </location>
</feature>
<accession>A0A7E4VMK3</accession>
<dbReference type="InterPro" id="IPR036236">
    <property type="entry name" value="Znf_C2H2_sf"/>
</dbReference>
<keyword evidence="7" id="KW-1185">Reference proteome</keyword>
<sequence>MSFYDKTGASASAGDHRRKWDTNEYTRLANERKEKEREEFEEKNSKTKPKGPKVRRELLHFREEKVDLESRVGKQVTINKTTTTEATGGFYCELCECNLKDSINYLDHINGKNHQRKLGFSMKVKRSTVDDVAKRFEMKKAELAQKAKSATNKDEAESIKEEQAKIADLRRQKELIKSRKRAKEAEPEEEGEVNDEMAAMMGFGGFGSSKKPR</sequence>
<dbReference type="GO" id="GO:0008270">
    <property type="term" value="F:zinc ion binding"/>
    <property type="evidence" value="ECO:0007669"/>
    <property type="project" value="UniProtKB-KW"/>
</dbReference>
<dbReference type="InterPro" id="IPR040107">
    <property type="entry name" value="Snu23"/>
</dbReference>
<dbReference type="PANTHER" id="PTHR45986">
    <property type="entry name" value="ZINC FINGER MATRIN-TYPE PROTEIN 2"/>
    <property type="match status" value="1"/>
</dbReference>
<dbReference type="GO" id="GO:0000398">
    <property type="term" value="P:mRNA splicing, via spliceosome"/>
    <property type="evidence" value="ECO:0007669"/>
    <property type="project" value="InterPro"/>
</dbReference>
<dbReference type="SMART" id="SM00451">
    <property type="entry name" value="ZnF_U1"/>
    <property type="match status" value="1"/>
</dbReference>
<dbReference type="InterPro" id="IPR022755">
    <property type="entry name" value="Znf_C2H2_jaz"/>
</dbReference>
<evidence type="ECO:0000256" key="4">
    <source>
        <dbReference type="ARBA" id="ARBA00023242"/>
    </source>
</evidence>
<organism evidence="7 8">
    <name type="scientific">Panagrellus redivivus</name>
    <name type="common">Microworm</name>
    <dbReference type="NCBI Taxonomy" id="6233"/>
    <lineage>
        <taxon>Eukaryota</taxon>
        <taxon>Metazoa</taxon>
        <taxon>Ecdysozoa</taxon>
        <taxon>Nematoda</taxon>
        <taxon>Chromadorea</taxon>
        <taxon>Rhabditida</taxon>
        <taxon>Tylenchina</taxon>
        <taxon>Panagrolaimomorpha</taxon>
        <taxon>Panagrolaimoidea</taxon>
        <taxon>Panagrolaimidae</taxon>
        <taxon>Panagrellus</taxon>
    </lineage>
</organism>
<proteinExistence type="predicted"/>
<name>A0A7E4VMK3_PANRE</name>
<dbReference type="SUPFAM" id="SSF57667">
    <property type="entry name" value="beta-beta-alpha zinc fingers"/>
    <property type="match status" value="1"/>
</dbReference>
<evidence type="ECO:0000256" key="3">
    <source>
        <dbReference type="ARBA" id="ARBA00022833"/>
    </source>
</evidence>
<dbReference type="Gene3D" id="3.30.160.60">
    <property type="entry name" value="Classic Zinc Finger"/>
    <property type="match status" value="1"/>
</dbReference>
<evidence type="ECO:0000256" key="5">
    <source>
        <dbReference type="SAM" id="MobiDB-lite"/>
    </source>
</evidence>
<evidence type="ECO:0000313" key="8">
    <source>
        <dbReference type="WBParaSite" id="Pan_g22368.t1"/>
    </source>
</evidence>
<keyword evidence="1" id="KW-0479">Metal-binding</keyword>
<reference evidence="8" key="2">
    <citation type="submission" date="2020-10" db="UniProtKB">
        <authorList>
            <consortium name="WormBaseParasite"/>
        </authorList>
    </citation>
    <scope>IDENTIFICATION</scope>
</reference>
<dbReference type="GO" id="GO:0046540">
    <property type="term" value="C:U4/U6 x U5 tri-snRNP complex"/>
    <property type="evidence" value="ECO:0007669"/>
    <property type="project" value="TreeGrafter"/>
</dbReference>
<feature type="compositionally biased region" description="Basic and acidic residues" evidence="5">
    <location>
        <begin position="14"/>
        <end position="45"/>
    </location>
</feature>
<keyword evidence="2" id="KW-0863">Zinc-finger</keyword>
<dbReference type="GO" id="GO:0005681">
    <property type="term" value="C:spliceosomal complex"/>
    <property type="evidence" value="ECO:0007669"/>
    <property type="project" value="InterPro"/>
</dbReference>